<evidence type="ECO:0000313" key="1">
    <source>
        <dbReference type="EMBL" id="EDL94201.1"/>
    </source>
</evidence>
<name>A6JH77_RAT</name>
<sequence length="8" mass="850">MKIVCSVA</sequence>
<gene>
    <name evidence="1" type="primary">RGD1311704_predicted</name>
    <name evidence="1" type="ORF">rCG_57449</name>
</gene>
<reference evidence="2" key="1">
    <citation type="submission" date="2005-09" db="EMBL/GenBank/DDBJ databases">
        <authorList>
            <person name="Mural R.J."/>
            <person name="Li P.W."/>
            <person name="Adams M.D."/>
            <person name="Amanatides P.G."/>
            <person name="Baden-Tillson H."/>
            <person name="Barnstead M."/>
            <person name="Chin S.H."/>
            <person name="Dew I."/>
            <person name="Evans C.A."/>
            <person name="Ferriera S."/>
            <person name="Flanigan M."/>
            <person name="Fosler C."/>
            <person name="Glodek A."/>
            <person name="Gu Z."/>
            <person name="Holt R.A."/>
            <person name="Jennings D."/>
            <person name="Kraft C.L."/>
            <person name="Lu F."/>
            <person name="Nguyen T."/>
            <person name="Nusskern D.R."/>
            <person name="Pfannkoch C.M."/>
            <person name="Sitter C."/>
            <person name="Sutton G.G."/>
            <person name="Venter J.C."/>
            <person name="Wang Z."/>
            <person name="Woodage T."/>
            <person name="Zheng X.H."/>
            <person name="Zhong F."/>
        </authorList>
    </citation>
    <scope>NUCLEOTIDE SEQUENCE [LARGE SCALE GENOMIC DNA]</scope>
    <source>
        <strain>BN</strain>
        <strain evidence="2">Sprague-Dawley</strain>
    </source>
</reference>
<proteinExistence type="predicted"/>
<organism evidence="1 2">
    <name type="scientific">Rattus norvegicus</name>
    <name type="common">Rat</name>
    <dbReference type="NCBI Taxonomy" id="10116"/>
    <lineage>
        <taxon>Eukaryota</taxon>
        <taxon>Metazoa</taxon>
        <taxon>Chordata</taxon>
        <taxon>Craniata</taxon>
        <taxon>Vertebrata</taxon>
        <taxon>Euteleostomi</taxon>
        <taxon>Mammalia</taxon>
        <taxon>Eutheria</taxon>
        <taxon>Euarchontoglires</taxon>
        <taxon>Glires</taxon>
        <taxon>Rodentia</taxon>
        <taxon>Myomorpha</taxon>
        <taxon>Muroidea</taxon>
        <taxon>Muridae</taxon>
        <taxon>Murinae</taxon>
        <taxon>Rattus</taxon>
    </lineage>
</organism>
<dbReference type="EMBL" id="CH473986">
    <property type="protein sequence ID" value="EDL94201.1"/>
    <property type="molecule type" value="Genomic_DNA"/>
</dbReference>
<protein>
    <submittedName>
        <fullName evidence="1">Similar to DKFZP564P1916 protein (Predicted), isoform CRA_a</fullName>
    </submittedName>
</protein>
<accession>A6JH77</accession>
<evidence type="ECO:0000313" key="2">
    <source>
        <dbReference type="Proteomes" id="UP000234681"/>
    </source>
</evidence>
<dbReference type="Proteomes" id="UP000234681">
    <property type="component" value="Chromosome 1"/>
</dbReference>